<protein>
    <submittedName>
        <fullName evidence="5">ABC transporter ATP-binding protein</fullName>
    </submittedName>
</protein>
<dbReference type="InterPro" id="IPR003439">
    <property type="entry name" value="ABC_transporter-like_ATP-bd"/>
</dbReference>
<dbReference type="GO" id="GO:0016887">
    <property type="term" value="F:ATP hydrolysis activity"/>
    <property type="evidence" value="ECO:0007669"/>
    <property type="project" value="InterPro"/>
</dbReference>
<evidence type="ECO:0000256" key="3">
    <source>
        <dbReference type="ARBA" id="ARBA00022840"/>
    </source>
</evidence>
<dbReference type="OrthoDB" id="9808363at2"/>
<keyword evidence="1" id="KW-0813">Transport</keyword>
<dbReference type="STRING" id="1349421.OI18_20875"/>
<evidence type="ECO:0000256" key="1">
    <source>
        <dbReference type="ARBA" id="ARBA00022448"/>
    </source>
</evidence>
<keyword evidence="3 5" id="KW-0067">ATP-binding</keyword>
<evidence type="ECO:0000259" key="4">
    <source>
        <dbReference type="PROSITE" id="PS50893"/>
    </source>
</evidence>
<keyword evidence="2" id="KW-0547">Nucleotide-binding</keyword>
<comment type="caution">
    <text evidence="5">The sequence shown here is derived from an EMBL/GenBank/DDBJ whole genome shotgun (WGS) entry which is preliminary data.</text>
</comment>
<dbReference type="RefSeq" id="WP_039143586.1">
    <property type="nucleotide sequence ID" value="NZ_JSVC01000027.1"/>
</dbReference>
<keyword evidence="6" id="KW-1185">Reference proteome</keyword>
<dbReference type="InterPro" id="IPR003593">
    <property type="entry name" value="AAA+_ATPase"/>
</dbReference>
<feature type="domain" description="ABC transporter" evidence="4">
    <location>
        <begin position="3"/>
        <end position="205"/>
    </location>
</feature>
<accession>A0A0C1IQX0</accession>
<dbReference type="Pfam" id="PF00005">
    <property type="entry name" value="ABC_tran"/>
    <property type="match status" value="1"/>
</dbReference>
<dbReference type="SMART" id="SM00382">
    <property type="entry name" value="AAA"/>
    <property type="match status" value="1"/>
</dbReference>
<dbReference type="Proteomes" id="UP000031408">
    <property type="component" value="Unassembled WGS sequence"/>
</dbReference>
<sequence length="205" mass="22731">MRISLSDAGKRFNREWIFRKLHYSFESGNSYAITGPNGSGKSTLLQAIAGALTISEGKVTYQLNGNAIADDAVFKQIAIAAPYLELIEEMTATEFLSFHGGFKPFLPNHTIPEMLTVVGIEKAAHKQIRYYSSGMKQRLKLAQAVFSDTPVLLLDEPTTNLDASGSAMYLSLMEKYAKDRLVIVCSNDPHEYVFCSQSLDIMGYK</sequence>
<dbReference type="PROSITE" id="PS00211">
    <property type="entry name" value="ABC_TRANSPORTER_1"/>
    <property type="match status" value="1"/>
</dbReference>
<gene>
    <name evidence="5" type="ORF">OI18_20875</name>
</gene>
<dbReference type="PANTHER" id="PTHR42939:SF1">
    <property type="entry name" value="ABC TRANSPORTER ATP-BINDING PROTEIN ALBC-RELATED"/>
    <property type="match status" value="1"/>
</dbReference>
<dbReference type="Gene3D" id="3.40.50.300">
    <property type="entry name" value="P-loop containing nucleotide triphosphate hydrolases"/>
    <property type="match status" value="1"/>
</dbReference>
<dbReference type="AlphaFoldDB" id="A0A0C1IQX0"/>
<evidence type="ECO:0000256" key="2">
    <source>
        <dbReference type="ARBA" id="ARBA00022741"/>
    </source>
</evidence>
<dbReference type="SUPFAM" id="SSF52540">
    <property type="entry name" value="P-loop containing nucleoside triphosphate hydrolases"/>
    <property type="match status" value="1"/>
</dbReference>
<evidence type="ECO:0000313" key="5">
    <source>
        <dbReference type="EMBL" id="KIC92869.1"/>
    </source>
</evidence>
<evidence type="ECO:0000313" key="6">
    <source>
        <dbReference type="Proteomes" id="UP000031408"/>
    </source>
</evidence>
<name>A0A0C1IQX0_9BACT</name>
<proteinExistence type="predicted"/>
<dbReference type="GO" id="GO:0005524">
    <property type="term" value="F:ATP binding"/>
    <property type="evidence" value="ECO:0007669"/>
    <property type="project" value="UniProtKB-KW"/>
</dbReference>
<dbReference type="PANTHER" id="PTHR42939">
    <property type="entry name" value="ABC TRANSPORTER ATP-BINDING PROTEIN ALBC-RELATED"/>
    <property type="match status" value="1"/>
</dbReference>
<dbReference type="InterPro" id="IPR051782">
    <property type="entry name" value="ABC_Transporter_VariousFunc"/>
</dbReference>
<dbReference type="InterPro" id="IPR027417">
    <property type="entry name" value="P-loop_NTPase"/>
</dbReference>
<reference evidence="5 6" key="1">
    <citation type="submission" date="2014-11" db="EMBL/GenBank/DDBJ databases">
        <title>Genome sequence of Flavihumibacter solisilvae 3-3.</title>
        <authorList>
            <person name="Zhou G."/>
            <person name="Li M."/>
            <person name="Wang G."/>
        </authorList>
    </citation>
    <scope>NUCLEOTIDE SEQUENCE [LARGE SCALE GENOMIC DNA]</scope>
    <source>
        <strain evidence="5 6">3-3</strain>
    </source>
</reference>
<dbReference type="EMBL" id="JSVC01000027">
    <property type="protein sequence ID" value="KIC92869.1"/>
    <property type="molecule type" value="Genomic_DNA"/>
</dbReference>
<dbReference type="PROSITE" id="PS50893">
    <property type="entry name" value="ABC_TRANSPORTER_2"/>
    <property type="match status" value="1"/>
</dbReference>
<dbReference type="InterPro" id="IPR017871">
    <property type="entry name" value="ABC_transporter-like_CS"/>
</dbReference>
<organism evidence="5 6">
    <name type="scientific">Flavihumibacter solisilvae</name>
    <dbReference type="NCBI Taxonomy" id="1349421"/>
    <lineage>
        <taxon>Bacteria</taxon>
        <taxon>Pseudomonadati</taxon>
        <taxon>Bacteroidota</taxon>
        <taxon>Chitinophagia</taxon>
        <taxon>Chitinophagales</taxon>
        <taxon>Chitinophagaceae</taxon>
        <taxon>Flavihumibacter</taxon>
    </lineage>
</organism>